<dbReference type="SUPFAM" id="SSF52821">
    <property type="entry name" value="Rhodanese/Cell cycle control phosphatase"/>
    <property type="match status" value="1"/>
</dbReference>
<feature type="domain" description="Rhodanese" evidence="1">
    <location>
        <begin position="24"/>
        <end position="112"/>
    </location>
</feature>
<dbReference type="InterPro" id="IPR050229">
    <property type="entry name" value="GlpE_sulfurtransferase"/>
</dbReference>
<dbReference type="RefSeq" id="WP_108892955.1">
    <property type="nucleotide sequence ID" value="NZ_ONZF01000002.1"/>
</dbReference>
<dbReference type="PANTHER" id="PTHR43031">
    <property type="entry name" value="FAD-DEPENDENT OXIDOREDUCTASE"/>
    <property type="match status" value="1"/>
</dbReference>
<proteinExistence type="predicted"/>
<dbReference type="Gene3D" id="3.40.250.10">
    <property type="entry name" value="Rhodanese-like domain"/>
    <property type="match status" value="1"/>
</dbReference>
<dbReference type="PANTHER" id="PTHR43031:SF1">
    <property type="entry name" value="PYRIDINE NUCLEOTIDE-DISULPHIDE OXIDOREDUCTASE"/>
    <property type="match status" value="1"/>
</dbReference>
<protein>
    <submittedName>
        <fullName evidence="2">Putative adenylyltransferase/sulfurtransferase MoeZ</fullName>
    </submittedName>
</protein>
<keyword evidence="2" id="KW-0548">Nucleotidyltransferase</keyword>
<keyword evidence="2" id="KW-0808">Transferase</keyword>
<dbReference type="EMBL" id="ONZF01000002">
    <property type="protein sequence ID" value="SPJ23086.1"/>
    <property type="molecule type" value="Genomic_DNA"/>
</dbReference>
<dbReference type="AlphaFoldDB" id="A0A2R8BSM1"/>
<dbReference type="SMART" id="SM00450">
    <property type="entry name" value="RHOD"/>
    <property type="match status" value="1"/>
</dbReference>
<keyword evidence="3" id="KW-1185">Reference proteome</keyword>
<dbReference type="OrthoDB" id="9807812at2"/>
<dbReference type="Pfam" id="PF00581">
    <property type="entry name" value="Rhodanese"/>
    <property type="match status" value="1"/>
</dbReference>
<dbReference type="PROSITE" id="PS50206">
    <property type="entry name" value="RHODANESE_3"/>
    <property type="match status" value="1"/>
</dbReference>
<evidence type="ECO:0000313" key="2">
    <source>
        <dbReference type="EMBL" id="SPJ23086.1"/>
    </source>
</evidence>
<reference evidence="2 3" key="1">
    <citation type="submission" date="2018-03" db="EMBL/GenBank/DDBJ databases">
        <authorList>
            <person name="Keele B.F."/>
        </authorList>
    </citation>
    <scope>NUCLEOTIDE SEQUENCE [LARGE SCALE GENOMIC DNA]</scope>
    <source>
        <strain evidence="2 3">CECT 8504</strain>
    </source>
</reference>
<name>A0A2R8BSM1_9RHOB</name>
<dbReference type="GO" id="GO:0016779">
    <property type="term" value="F:nucleotidyltransferase activity"/>
    <property type="evidence" value="ECO:0007669"/>
    <property type="project" value="UniProtKB-KW"/>
</dbReference>
<accession>A0A2R8BSM1</accession>
<gene>
    <name evidence="2" type="primary">moeZ</name>
    <name evidence="2" type="ORF">PAA8504_00891</name>
</gene>
<organism evidence="2 3">
    <name type="scientific">Palleronia abyssalis</name>
    <dbReference type="NCBI Taxonomy" id="1501240"/>
    <lineage>
        <taxon>Bacteria</taxon>
        <taxon>Pseudomonadati</taxon>
        <taxon>Pseudomonadota</taxon>
        <taxon>Alphaproteobacteria</taxon>
        <taxon>Rhodobacterales</taxon>
        <taxon>Roseobacteraceae</taxon>
        <taxon>Palleronia</taxon>
    </lineage>
</organism>
<sequence length="126" mass="13935">MDTEQIDTGTFERWTPGEVEGALERNEIVVIDVRSPQEYATEHIEGALLMPMPFFRADHLPTQDGKRLVFHCAGGLRSERMAKIASNAGYDPIAHLEGGFTAWKAAKKPYIGTDFMSGAPKKVTPD</sequence>
<dbReference type="InterPro" id="IPR001763">
    <property type="entry name" value="Rhodanese-like_dom"/>
</dbReference>
<evidence type="ECO:0000259" key="1">
    <source>
        <dbReference type="PROSITE" id="PS50206"/>
    </source>
</evidence>
<evidence type="ECO:0000313" key="3">
    <source>
        <dbReference type="Proteomes" id="UP000244912"/>
    </source>
</evidence>
<dbReference type="Proteomes" id="UP000244912">
    <property type="component" value="Unassembled WGS sequence"/>
</dbReference>
<dbReference type="CDD" id="cd00158">
    <property type="entry name" value="RHOD"/>
    <property type="match status" value="1"/>
</dbReference>
<dbReference type="InterPro" id="IPR036873">
    <property type="entry name" value="Rhodanese-like_dom_sf"/>
</dbReference>